<evidence type="ECO:0000256" key="1">
    <source>
        <dbReference type="ARBA" id="ARBA00004141"/>
    </source>
</evidence>
<dbReference type="PROSITE" id="PS50850">
    <property type="entry name" value="MFS"/>
    <property type="match status" value="1"/>
</dbReference>
<dbReference type="PANTHER" id="PTHR48022:SF2">
    <property type="entry name" value="PLASTIDIC GLUCOSE TRANSPORTER 4"/>
    <property type="match status" value="1"/>
</dbReference>
<dbReference type="Proteomes" id="UP000183567">
    <property type="component" value="Unassembled WGS sequence"/>
</dbReference>
<gene>
    <name evidence="8" type="ORF">AZE42_01614</name>
</gene>
<organism evidence="8 9">
    <name type="scientific">Rhizopogon vesiculosus</name>
    <dbReference type="NCBI Taxonomy" id="180088"/>
    <lineage>
        <taxon>Eukaryota</taxon>
        <taxon>Fungi</taxon>
        <taxon>Dikarya</taxon>
        <taxon>Basidiomycota</taxon>
        <taxon>Agaricomycotina</taxon>
        <taxon>Agaricomycetes</taxon>
        <taxon>Agaricomycetidae</taxon>
        <taxon>Boletales</taxon>
        <taxon>Suillineae</taxon>
        <taxon>Rhizopogonaceae</taxon>
        <taxon>Rhizopogon</taxon>
    </lineage>
</organism>
<proteinExistence type="inferred from homology"/>
<keyword evidence="4 6" id="KW-1133">Transmembrane helix</keyword>
<dbReference type="PANTHER" id="PTHR48022">
    <property type="entry name" value="PLASTIDIC GLUCOSE TRANSPORTER 4"/>
    <property type="match status" value="1"/>
</dbReference>
<evidence type="ECO:0000256" key="6">
    <source>
        <dbReference type="SAM" id="Phobius"/>
    </source>
</evidence>
<dbReference type="STRING" id="180088.A0A1J8QHY7"/>
<dbReference type="InterPro" id="IPR050360">
    <property type="entry name" value="MFS_Sugar_Transporters"/>
</dbReference>
<evidence type="ECO:0000313" key="8">
    <source>
        <dbReference type="EMBL" id="OJA20517.1"/>
    </source>
</evidence>
<dbReference type="InterPro" id="IPR020846">
    <property type="entry name" value="MFS_dom"/>
</dbReference>
<keyword evidence="5 6" id="KW-0472">Membrane</keyword>
<dbReference type="OrthoDB" id="8120565at2759"/>
<feature type="transmembrane region" description="Helical" evidence="6">
    <location>
        <begin position="74"/>
        <end position="94"/>
    </location>
</feature>
<dbReference type="Gene3D" id="1.20.1250.20">
    <property type="entry name" value="MFS general substrate transporter like domains"/>
    <property type="match status" value="1"/>
</dbReference>
<dbReference type="InterPro" id="IPR036259">
    <property type="entry name" value="MFS_trans_sf"/>
</dbReference>
<feature type="transmembrane region" description="Helical" evidence="6">
    <location>
        <begin position="43"/>
        <end position="62"/>
    </location>
</feature>
<dbReference type="AlphaFoldDB" id="A0A1J8QHY7"/>
<keyword evidence="9" id="KW-1185">Reference proteome</keyword>
<evidence type="ECO:0000256" key="3">
    <source>
        <dbReference type="ARBA" id="ARBA00022692"/>
    </source>
</evidence>
<dbReference type="GO" id="GO:0005351">
    <property type="term" value="F:carbohydrate:proton symporter activity"/>
    <property type="evidence" value="ECO:0007669"/>
    <property type="project" value="TreeGrafter"/>
</dbReference>
<protein>
    <recommendedName>
        <fullName evidence="7">Major facilitator superfamily (MFS) profile domain-containing protein</fullName>
    </recommendedName>
</protein>
<evidence type="ECO:0000256" key="4">
    <source>
        <dbReference type="ARBA" id="ARBA00022989"/>
    </source>
</evidence>
<comment type="subcellular location">
    <subcellularLocation>
        <location evidence="1">Membrane</location>
        <topology evidence="1">Multi-pass membrane protein</topology>
    </subcellularLocation>
</comment>
<comment type="similarity">
    <text evidence="2">Belongs to the major facilitator superfamily. Sugar transporter (TC 2.A.1.1) family.</text>
</comment>
<dbReference type="Pfam" id="PF00083">
    <property type="entry name" value="Sugar_tr"/>
    <property type="match status" value="1"/>
</dbReference>
<evidence type="ECO:0000256" key="2">
    <source>
        <dbReference type="ARBA" id="ARBA00010992"/>
    </source>
</evidence>
<dbReference type="SUPFAM" id="SSF103473">
    <property type="entry name" value="MFS general substrate transporter"/>
    <property type="match status" value="1"/>
</dbReference>
<reference evidence="8 9" key="1">
    <citation type="submission" date="2016-03" db="EMBL/GenBank/DDBJ databases">
        <title>Comparative genomics of the ectomycorrhizal sister species Rhizopogon vinicolor and Rhizopogon vesiculosus (Basidiomycota: Boletales) reveals a divergence of the mating type B locus.</title>
        <authorList>
            <person name="Mujic A.B."/>
            <person name="Kuo A."/>
            <person name="Tritt A."/>
            <person name="Lipzen A."/>
            <person name="Chen C."/>
            <person name="Johnson J."/>
            <person name="Sharma A."/>
            <person name="Barry K."/>
            <person name="Grigoriev I.V."/>
            <person name="Spatafora J.W."/>
        </authorList>
    </citation>
    <scope>NUCLEOTIDE SEQUENCE [LARGE SCALE GENOMIC DNA]</scope>
    <source>
        <strain evidence="8 9">AM-OR11-056</strain>
    </source>
</reference>
<keyword evidence="3 6" id="KW-0812">Transmembrane</keyword>
<comment type="caution">
    <text evidence="8">The sequence shown here is derived from an EMBL/GenBank/DDBJ whole genome shotgun (WGS) entry which is preliminary data.</text>
</comment>
<accession>A0A1J8QHY7</accession>
<evidence type="ECO:0000313" key="9">
    <source>
        <dbReference type="Proteomes" id="UP000183567"/>
    </source>
</evidence>
<dbReference type="EMBL" id="LVVM01000530">
    <property type="protein sequence ID" value="OJA20517.1"/>
    <property type="molecule type" value="Genomic_DNA"/>
</dbReference>
<sequence>MTLTSLTHGLRLDGVSGSSIFLSGFNSPSVLPSEIFPLHLRSTGISITTSITWISNFVVGLVSPRMLTTSKGGLAYFTFGGFSLLALLSAMFLYPETKGRSLEEMDAAFGDNTADSQREHLECIYRELGLPVKALLTA</sequence>
<dbReference type="GO" id="GO:0016020">
    <property type="term" value="C:membrane"/>
    <property type="evidence" value="ECO:0007669"/>
    <property type="project" value="UniProtKB-SubCell"/>
</dbReference>
<name>A0A1J8QHY7_9AGAM</name>
<evidence type="ECO:0000259" key="7">
    <source>
        <dbReference type="PROSITE" id="PS50850"/>
    </source>
</evidence>
<feature type="domain" description="Major facilitator superfamily (MFS) profile" evidence="7">
    <location>
        <begin position="1"/>
        <end position="98"/>
    </location>
</feature>
<evidence type="ECO:0000256" key="5">
    <source>
        <dbReference type="ARBA" id="ARBA00023136"/>
    </source>
</evidence>
<dbReference type="InterPro" id="IPR005828">
    <property type="entry name" value="MFS_sugar_transport-like"/>
</dbReference>